<evidence type="ECO:0000313" key="3">
    <source>
        <dbReference type="Proteomes" id="UP000704712"/>
    </source>
</evidence>
<accession>A0A8S9UGB6</accession>
<evidence type="ECO:0000313" key="2">
    <source>
        <dbReference type="EMBL" id="KAF4139790.1"/>
    </source>
</evidence>
<name>A0A8S9UGB6_PHYIN</name>
<evidence type="ECO:0000256" key="1">
    <source>
        <dbReference type="SAM" id="MobiDB-lite"/>
    </source>
</evidence>
<protein>
    <submittedName>
        <fullName evidence="2">Uncharacterized protein</fullName>
    </submittedName>
</protein>
<comment type="caution">
    <text evidence="2">The sequence shown here is derived from an EMBL/GenBank/DDBJ whole genome shotgun (WGS) entry which is preliminary data.</text>
</comment>
<gene>
    <name evidence="2" type="ORF">GN958_ATG11031</name>
</gene>
<organism evidence="2 3">
    <name type="scientific">Phytophthora infestans</name>
    <name type="common">Potato late blight agent</name>
    <name type="synonym">Botrytis infestans</name>
    <dbReference type="NCBI Taxonomy" id="4787"/>
    <lineage>
        <taxon>Eukaryota</taxon>
        <taxon>Sar</taxon>
        <taxon>Stramenopiles</taxon>
        <taxon>Oomycota</taxon>
        <taxon>Peronosporomycetes</taxon>
        <taxon>Peronosporales</taxon>
        <taxon>Peronosporaceae</taxon>
        <taxon>Phytophthora</taxon>
    </lineage>
</organism>
<reference evidence="2" key="1">
    <citation type="submission" date="2020-03" db="EMBL/GenBank/DDBJ databases">
        <title>Hybrid Assembly of Korean Phytophthora infestans isolates.</title>
        <authorList>
            <person name="Prokchorchik M."/>
            <person name="Lee Y."/>
            <person name="Seo J."/>
            <person name="Cho J.-H."/>
            <person name="Park Y.-E."/>
            <person name="Jang D.-C."/>
            <person name="Im J.-S."/>
            <person name="Choi J.-G."/>
            <person name="Park H.-J."/>
            <person name="Lee G.-B."/>
            <person name="Lee Y.-G."/>
            <person name="Hong S.-Y."/>
            <person name="Cho K."/>
            <person name="Sohn K.H."/>
        </authorList>
    </citation>
    <scope>NUCLEOTIDE SEQUENCE</scope>
    <source>
        <strain evidence="2">KR_2_A2</strain>
    </source>
</reference>
<feature type="non-terminal residue" evidence="2">
    <location>
        <position position="1"/>
    </location>
</feature>
<feature type="compositionally biased region" description="Basic and acidic residues" evidence="1">
    <location>
        <begin position="128"/>
        <end position="137"/>
    </location>
</feature>
<sequence length="137" mass="15296">LEIVAMMFARRLQQLRTLSVGPKTNAGSIINVLAARRASGKSDSEDWSNLGTVLKELRNISRENGLDGDMPDTKLLKDLGYGSLVMAIRKKHGGVVEVAAKMGTPKVEQVVDVHKKVSARAKRRQKRQERLNKHDFY</sequence>
<proteinExistence type="predicted"/>
<dbReference type="AlphaFoldDB" id="A0A8S9UGB6"/>
<dbReference type="Proteomes" id="UP000704712">
    <property type="component" value="Unassembled WGS sequence"/>
</dbReference>
<feature type="region of interest" description="Disordered" evidence="1">
    <location>
        <begin position="118"/>
        <end position="137"/>
    </location>
</feature>
<dbReference type="EMBL" id="JAACNO010001546">
    <property type="protein sequence ID" value="KAF4139790.1"/>
    <property type="molecule type" value="Genomic_DNA"/>
</dbReference>
<feature type="compositionally biased region" description="Basic residues" evidence="1">
    <location>
        <begin position="118"/>
        <end position="127"/>
    </location>
</feature>